<accession>A0AAD7SMA1</accession>
<name>A0AAD7SMA1_9TELE</name>
<keyword evidence="3" id="KW-0732">Signal</keyword>
<feature type="chain" id="PRO_5042149162" description="LRRN4 C-terminal-like protein" evidence="3">
    <location>
        <begin position="25"/>
        <end position="255"/>
    </location>
</feature>
<organism evidence="4 5">
    <name type="scientific">Aldrovandia affinis</name>
    <dbReference type="NCBI Taxonomy" id="143900"/>
    <lineage>
        <taxon>Eukaryota</taxon>
        <taxon>Metazoa</taxon>
        <taxon>Chordata</taxon>
        <taxon>Craniata</taxon>
        <taxon>Vertebrata</taxon>
        <taxon>Euteleostomi</taxon>
        <taxon>Actinopterygii</taxon>
        <taxon>Neopterygii</taxon>
        <taxon>Teleostei</taxon>
        <taxon>Notacanthiformes</taxon>
        <taxon>Halosauridae</taxon>
        <taxon>Aldrovandia</taxon>
    </lineage>
</organism>
<feature type="signal peptide" evidence="3">
    <location>
        <begin position="1"/>
        <end position="24"/>
    </location>
</feature>
<keyword evidence="2" id="KW-0472">Membrane</keyword>
<dbReference type="InterPro" id="IPR036116">
    <property type="entry name" value="FN3_sf"/>
</dbReference>
<sequence>MAATGVLASSLLIILLLLLNGYLANPLTAPEGNYTSIKPPVTRMRILYVTDDEYTDYEEEYHKSTRNSQPLAPTRMSDPRPCDYDPCRDQQDPCTQLSALSGCLCPGVSGPRDRPEPPALGKVAQEGSGVVVAWCAPPSAVSSYRVVVDDGREPLVLGERLRRAVLEEVQVGATVCVEALNDAGPSHPSPHSCAQYELQADDGLSLRAGVIGGGLAFLLLLSLAALLFWKFNTCRKPRGDREGLGNPSYSSEGTL</sequence>
<feature type="transmembrane region" description="Helical" evidence="2">
    <location>
        <begin position="208"/>
        <end position="229"/>
    </location>
</feature>
<protein>
    <recommendedName>
        <fullName evidence="6">LRRN4 C-terminal-like protein</fullName>
    </recommendedName>
</protein>
<dbReference type="Proteomes" id="UP001221898">
    <property type="component" value="Unassembled WGS sequence"/>
</dbReference>
<evidence type="ECO:0000313" key="4">
    <source>
        <dbReference type="EMBL" id="KAJ8405215.1"/>
    </source>
</evidence>
<evidence type="ECO:0008006" key="6">
    <source>
        <dbReference type="Google" id="ProtNLM"/>
    </source>
</evidence>
<evidence type="ECO:0000256" key="2">
    <source>
        <dbReference type="SAM" id="Phobius"/>
    </source>
</evidence>
<dbReference type="EMBL" id="JAINUG010000049">
    <property type="protein sequence ID" value="KAJ8405215.1"/>
    <property type="molecule type" value="Genomic_DNA"/>
</dbReference>
<gene>
    <name evidence="4" type="ORF">AAFF_G00322060</name>
</gene>
<proteinExistence type="predicted"/>
<evidence type="ECO:0000256" key="3">
    <source>
        <dbReference type="SAM" id="SignalP"/>
    </source>
</evidence>
<keyword evidence="5" id="KW-1185">Reference proteome</keyword>
<comment type="caution">
    <text evidence="4">The sequence shown here is derived from an EMBL/GenBank/DDBJ whole genome shotgun (WGS) entry which is preliminary data.</text>
</comment>
<dbReference type="AlphaFoldDB" id="A0AAD7SMA1"/>
<keyword evidence="2" id="KW-0812">Transmembrane</keyword>
<feature type="region of interest" description="Disordered" evidence="1">
    <location>
        <begin position="60"/>
        <end position="79"/>
    </location>
</feature>
<dbReference type="SUPFAM" id="SSF49265">
    <property type="entry name" value="Fibronectin type III"/>
    <property type="match status" value="1"/>
</dbReference>
<evidence type="ECO:0000313" key="5">
    <source>
        <dbReference type="Proteomes" id="UP001221898"/>
    </source>
</evidence>
<reference evidence="4" key="1">
    <citation type="journal article" date="2023" name="Science">
        <title>Genome structures resolve the early diversification of teleost fishes.</title>
        <authorList>
            <person name="Parey E."/>
            <person name="Louis A."/>
            <person name="Montfort J."/>
            <person name="Bouchez O."/>
            <person name="Roques C."/>
            <person name="Iampietro C."/>
            <person name="Lluch J."/>
            <person name="Castinel A."/>
            <person name="Donnadieu C."/>
            <person name="Desvignes T."/>
            <person name="Floi Bucao C."/>
            <person name="Jouanno E."/>
            <person name="Wen M."/>
            <person name="Mejri S."/>
            <person name="Dirks R."/>
            <person name="Jansen H."/>
            <person name="Henkel C."/>
            <person name="Chen W.J."/>
            <person name="Zahm M."/>
            <person name="Cabau C."/>
            <person name="Klopp C."/>
            <person name="Thompson A.W."/>
            <person name="Robinson-Rechavi M."/>
            <person name="Braasch I."/>
            <person name="Lecointre G."/>
            <person name="Bobe J."/>
            <person name="Postlethwait J.H."/>
            <person name="Berthelot C."/>
            <person name="Roest Crollius H."/>
            <person name="Guiguen Y."/>
        </authorList>
    </citation>
    <scope>NUCLEOTIDE SEQUENCE</scope>
    <source>
        <strain evidence="4">NC1722</strain>
    </source>
</reference>
<keyword evidence="2" id="KW-1133">Transmembrane helix</keyword>
<evidence type="ECO:0000256" key="1">
    <source>
        <dbReference type="SAM" id="MobiDB-lite"/>
    </source>
</evidence>